<dbReference type="PANTHER" id="PTHR11439:SF463">
    <property type="entry name" value="REVERSE TRANSCRIPTASE TY1_COPIA-TYPE DOMAIN-CONTAINING PROTEIN"/>
    <property type="match status" value="1"/>
</dbReference>
<dbReference type="AlphaFoldDB" id="A0A151TXV2"/>
<sequence>MEVARSTKGINLCQRKYALDLLSSAGLLGTKPVSTPMDSTIKLHSASGPAYADLTGYRRMIGKLVYLTHTRPDLSYAVSHLSQFLDKPTVAHYNAAIRVLKYLKNEPGKGVFFPASSSDKVQGFSDSNWASCVDTRRSVTGYCFFIGDSLICWKSKRQRTVSRSSAEAEYRALSLAGYEAQWLTYLFADLKLQHYKPISLFCDNQSALHIAANPVFHERTKHIEIDCHSIREKVQAGIVHLLPVRSAHQLADVFTKPLASGPFHLNISKLGMCNIHLPA</sequence>
<dbReference type="EMBL" id="CM003605">
    <property type="protein sequence ID" value="KYP71882.1"/>
    <property type="molecule type" value="Genomic_DNA"/>
</dbReference>
<dbReference type="InterPro" id="IPR043502">
    <property type="entry name" value="DNA/RNA_pol_sf"/>
</dbReference>
<proteinExistence type="predicted"/>
<dbReference type="OMA" id="FIHAPKQ"/>
<dbReference type="CDD" id="cd09272">
    <property type="entry name" value="RNase_HI_RT_Ty1"/>
    <property type="match status" value="1"/>
</dbReference>
<evidence type="ECO:0000313" key="1">
    <source>
        <dbReference type="EMBL" id="KYP71882.1"/>
    </source>
</evidence>
<dbReference type="PANTHER" id="PTHR11439">
    <property type="entry name" value="GAG-POL-RELATED RETROTRANSPOSON"/>
    <property type="match status" value="1"/>
</dbReference>
<name>A0A151TXV2_CAJCA</name>
<gene>
    <name evidence="1" type="ORF">KK1_011162</name>
</gene>
<organism evidence="1 2">
    <name type="scientific">Cajanus cajan</name>
    <name type="common">Pigeon pea</name>
    <name type="synonym">Cajanus indicus</name>
    <dbReference type="NCBI Taxonomy" id="3821"/>
    <lineage>
        <taxon>Eukaryota</taxon>
        <taxon>Viridiplantae</taxon>
        <taxon>Streptophyta</taxon>
        <taxon>Embryophyta</taxon>
        <taxon>Tracheophyta</taxon>
        <taxon>Spermatophyta</taxon>
        <taxon>Magnoliopsida</taxon>
        <taxon>eudicotyledons</taxon>
        <taxon>Gunneridae</taxon>
        <taxon>Pentapetalae</taxon>
        <taxon>rosids</taxon>
        <taxon>fabids</taxon>
        <taxon>Fabales</taxon>
        <taxon>Fabaceae</taxon>
        <taxon>Papilionoideae</taxon>
        <taxon>50 kb inversion clade</taxon>
        <taxon>NPAAA clade</taxon>
        <taxon>indigoferoid/millettioid clade</taxon>
        <taxon>Phaseoleae</taxon>
        <taxon>Cajanus</taxon>
    </lineage>
</organism>
<dbReference type="Proteomes" id="UP000075243">
    <property type="component" value="Chromosome 3"/>
</dbReference>
<dbReference type="SUPFAM" id="SSF56672">
    <property type="entry name" value="DNA/RNA polymerases"/>
    <property type="match status" value="1"/>
</dbReference>
<evidence type="ECO:0000313" key="2">
    <source>
        <dbReference type="Proteomes" id="UP000075243"/>
    </source>
</evidence>
<keyword evidence="2" id="KW-1185">Reference proteome</keyword>
<protein>
    <submittedName>
        <fullName evidence="1">Copia protein</fullName>
    </submittedName>
</protein>
<reference evidence="1 2" key="1">
    <citation type="journal article" date="2012" name="Nat. Biotechnol.">
        <title>Draft genome sequence of pigeonpea (Cajanus cajan), an orphan legume crop of resource-poor farmers.</title>
        <authorList>
            <person name="Varshney R.K."/>
            <person name="Chen W."/>
            <person name="Li Y."/>
            <person name="Bharti A.K."/>
            <person name="Saxena R.K."/>
            <person name="Schlueter J.A."/>
            <person name="Donoghue M.T."/>
            <person name="Azam S."/>
            <person name="Fan G."/>
            <person name="Whaley A.M."/>
            <person name="Farmer A.D."/>
            <person name="Sheridan J."/>
            <person name="Iwata A."/>
            <person name="Tuteja R."/>
            <person name="Penmetsa R.V."/>
            <person name="Wu W."/>
            <person name="Upadhyaya H.D."/>
            <person name="Yang S.P."/>
            <person name="Shah T."/>
            <person name="Saxena K.B."/>
            <person name="Michael T."/>
            <person name="McCombie W.R."/>
            <person name="Yang B."/>
            <person name="Zhang G."/>
            <person name="Yang H."/>
            <person name="Wang J."/>
            <person name="Spillane C."/>
            <person name="Cook D.R."/>
            <person name="May G.D."/>
            <person name="Xu X."/>
            <person name="Jackson S.A."/>
        </authorList>
    </citation>
    <scope>NUCLEOTIDE SEQUENCE [LARGE SCALE GENOMIC DNA]</scope>
    <source>
        <strain evidence="2">cv. Asha</strain>
    </source>
</reference>
<accession>A0A151TXV2</accession>
<dbReference type="Gramene" id="C.cajan_10844.t">
    <property type="protein sequence ID" value="C.cajan_10844.t.cds1"/>
    <property type="gene ID" value="C.cajan_10844"/>
</dbReference>